<dbReference type="PRINTS" id="PR01050">
    <property type="entry name" value="PYRUVTKNASE"/>
</dbReference>
<comment type="cofactor">
    <cofactor evidence="1">
        <name>Mg(2+)</name>
        <dbReference type="ChEBI" id="CHEBI:18420"/>
    </cofactor>
</comment>
<dbReference type="GO" id="GO:0004743">
    <property type="term" value="F:pyruvate kinase activity"/>
    <property type="evidence" value="ECO:0007669"/>
    <property type="project" value="UniProtKB-UniRule"/>
</dbReference>
<keyword evidence="6 15" id="KW-0808">Transferase</keyword>
<keyword evidence="9 15" id="KW-0418">Kinase</keyword>
<dbReference type="InterPro" id="IPR015813">
    <property type="entry name" value="Pyrv/PenolPyrv_kinase-like_dom"/>
</dbReference>
<dbReference type="SUPFAM" id="SSF51621">
    <property type="entry name" value="Phosphoenolpyruvate/pyruvate domain"/>
    <property type="match status" value="1"/>
</dbReference>
<dbReference type="FunFam" id="2.40.33.10:FF:000001">
    <property type="entry name" value="Pyruvate kinase"/>
    <property type="match status" value="1"/>
</dbReference>
<protein>
    <recommendedName>
        <fullName evidence="5 14">Pyruvate kinase</fullName>
        <ecNumber evidence="5 14">2.7.1.40</ecNumber>
    </recommendedName>
</protein>
<sequence>MSCMPLRYTKIVCTIGPATSEENMIVELVKAGMDAARLNFSHGSHSEHLQRLKSLRKISEELKINISVIQDLPGPKLRVGKLLREPLKLEEGSIVKLSNSPFQQNDQEIPVLFKNLSKLVEVGSEVYLADGTIRLRVIDISKEWVSCRVELGGLLTTGKGINIPKAKGDVSAITEEDIEHIKFGVQNEVDYIAVSFVRSARDILRAKEVLKGFNSDIPVIAKIEKSEAVENIQEIVSSCDAVMVARGDLGVEIGIENVPLVQKKVIKLANLLGKPVITATQILISMLSQPTPTRAEVSDIANAILDGTDALMLSEETAVGKYPLEAVRVLARVAASTEREMVYQPKPVIDAESVEEAIGRAACQVANAVKAKFIVAYTRSGSTARLIAKHRPMIPIKAFTPNTKVARRLSIVWGTESFYAQESANAPLPDMVEEHLKKLDLVRQGDTVIVVAGMPTGPVGSTNMIRVQKIEK</sequence>
<dbReference type="Pfam" id="PF00224">
    <property type="entry name" value="PK"/>
    <property type="match status" value="1"/>
</dbReference>
<dbReference type="InterPro" id="IPR015806">
    <property type="entry name" value="Pyrv_Knase_insert_dom_sf"/>
</dbReference>
<organism evidence="18 19">
    <name type="scientific">Candidatus Marsarchaeota G1 archaeon OSP_D</name>
    <dbReference type="NCBI Taxonomy" id="1978155"/>
    <lineage>
        <taxon>Archaea</taxon>
        <taxon>Candidatus Marsarchaeota</taxon>
        <taxon>Candidatus Marsarchaeota group 1</taxon>
    </lineage>
</organism>
<dbReference type="PROSITE" id="PS00110">
    <property type="entry name" value="PYRUVATE_KINASE"/>
    <property type="match status" value="1"/>
</dbReference>
<dbReference type="GO" id="GO:0000287">
    <property type="term" value="F:magnesium ion binding"/>
    <property type="evidence" value="ECO:0007669"/>
    <property type="project" value="UniProtKB-UniRule"/>
</dbReference>
<evidence type="ECO:0000256" key="13">
    <source>
        <dbReference type="ARBA" id="ARBA00023317"/>
    </source>
</evidence>
<evidence type="ECO:0000256" key="11">
    <source>
        <dbReference type="ARBA" id="ARBA00022842"/>
    </source>
</evidence>
<comment type="similarity">
    <text evidence="4 15">Belongs to the pyruvate kinase family.</text>
</comment>
<dbReference type="SUPFAM" id="SSF52935">
    <property type="entry name" value="PK C-terminal domain-like"/>
    <property type="match status" value="1"/>
</dbReference>
<reference evidence="18 19" key="1">
    <citation type="submission" date="2017-04" db="EMBL/GenBank/DDBJ databases">
        <title>Novel microbial lineages endemic to geothermal iron-oxide mats fill important gaps in the evolutionary history of Archaea.</title>
        <authorList>
            <person name="Jay Z.J."/>
            <person name="Beam J.P."/>
            <person name="Dlakic M."/>
            <person name="Rusch D.B."/>
            <person name="Kozubal M.A."/>
            <person name="Inskeep W.P."/>
        </authorList>
    </citation>
    <scope>NUCLEOTIDE SEQUENCE [LARGE SCALE GENOMIC DNA]</scope>
    <source>
        <strain evidence="18">OSP_D</strain>
    </source>
</reference>
<keyword evidence="11 15" id="KW-0460">Magnesium</keyword>
<keyword evidence="8" id="KW-0547">Nucleotide-binding</keyword>
<dbReference type="GO" id="GO:0016301">
    <property type="term" value="F:kinase activity"/>
    <property type="evidence" value="ECO:0007669"/>
    <property type="project" value="UniProtKB-KW"/>
</dbReference>
<dbReference type="NCBIfam" id="NF004978">
    <property type="entry name" value="PRK06354.1"/>
    <property type="match status" value="1"/>
</dbReference>
<evidence type="ECO:0000259" key="17">
    <source>
        <dbReference type="Pfam" id="PF02887"/>
    </source>
</evidence>
<keyword evidence="13 18" id="KW-0670">Pyruvate</keyword>
<evidence type="ECO:0000256" key="12">
    <source>
        <dbReference type="ARBA" id="ARBA00023152"/>
    </source>
</evidence>
<dbReference type="Gene3D" id="2.40.33.10">
    <property type="entry name" value="PK beta-barrel domain-like"/>
    <property type="match status" value="1"/>
</dbReference>
<name>A0A2R6A8W3_9ARCH</name>
<dbReference type="NCBIfam" id="NF004491">
    <property type="entry name" value="PRK05826.1"/>
    <property type="match status" value="1"/>
</dbReference>
<evidence type="ECO:0000256" key="9">
    <source>
        <dbReference type="ARBA" id="ARBA00022777"/>
    </source>
</evidence>
<dbReference type="Proteomes" id="UP000240880">
    <property type="component" value="Unassembled WGS sequence"/>
</dbReference>
<evidence type="ECO:0000256" key="2">
    <source>
        <dbReference type="ARBA" id="ARBA00001958"/>
    </source>
</evidence>
<comment type="pathway">
    <text evidence="3 15">Carbohydrate degradation; glycolysis; pyruvate from D-glyceraldehyde 3-phosphate: step 5/5.</text>
</comment>
<evidence type="ECO:0000259" key="16">
    <source>
        <dbReference type="Pfam" id="PF00224"/>
    </source>
</evidence>
<gene>
    <name evidence="18" type="ORF">B9Q01_06795</name>
</gene>
<dbReference type="InterPro" id="IPR018209">
    <property type="entry name" value="Pyrv_Knase_AS"/>
</dbReference>
<evidence type="ECO:0000313" key="19">
    <source>
        <dbReference type="Proteomes" id="UP000240880"/>
    </source>
</evidence>
<dbReference type="PANTHER" id="PTHR11817">
    <property type="entry name" value="PYRUVATE KINASE"/>
    <property type="match status" value="1"/>
</dbReference>
<accession>A0A2R6A8W3</accession>
<evidence type="ECO:0000256" key="7">
    <source>
        <dbReference type="ARBA" id="ARBA00022723"/>
    </source>
</evidence>
<evidence type="ECO:0000256" key="14">
    <source>
        <dbReference type="NCBIfam" id="TIGR01064"/>
    </source>
</evidence>
<dbReference type="FunFam" id="3.20.20.60:FF:000025">
    <property type="entry name" value="Pyruvate kinase"/>
    <property type="match status" value="1"/>
</dbReference>
<evidence type="ECO:0000256" key="4">
    <source>
        <dbReference type="ARBA" id="ARBA00008663"/>
    </source>
</evidence>
<dbReference type="InterPro" id="IPR001697">
    <property type="entry name" value="Pyr_Knase"/>
</dbReference>
<comment type="catalytic activity">
    <reaction evidence="15">
        <text>pyruvate + ATP = phosphoenolpyruvate + ADP + H(+)</text>
        <dbReference type="Rhea" id="RHEA:18157"/>
        <dbReference type="ChEBI" id="CHEBI:15361"/>
        <dbReference type="ChEBI" id="CHEBI:15378"/>
        <dbReference type="ChEBI" id="CHEBI:30616"/>
        <dbReference type="ChEBI" id="CHEBI:58702"/>
        <dbReference type="ChEBI" id="CHEBI:456216"/>
        <dbReference type="EC" id="2.7.1.40"/>
    </reaction>
</comment>
<dbReference type="EC" id="2.7.1.40" evidence="5 14"/>
<comment type="caution">
    <text evidence="18">The sequence shown here is derived from an EMBL/GenBank/DDBJ whole genome shotgun (WGS) entry which is preliminary data.</text>
</comment>
<evidence type="ECO:0000256" key="1">
    <source>
        <dbReference type="ARBA" id="ARBA00001946"/>
    </source>
</evidence>
<feature type="domain" description="Pyruvate kinase C-terminal" evidence="17">
    <location>
        <begin position="356"/>
        <end position="467"/>
    </location>
</feature>
<keyword evidence="10" id="KW-0067">ATP-binding</keyword>
<dbReference type="Pfam" id="PF02887">
    <property type="entry name" value="PK_C"/>
    <property type="match status" value="1"/>
</dbReference>
<keyword evidence="7" id="KW-0479">Metal-binding</keyword>
<dbReference type="InterPro" id="IPR015793">
    <property type="entry name" value="Pyrv_Knase_brl"/>
</dbReference>
<dbReference type="InterPro" id="IPR015795">
    <property type="entry name" value="Pyrv_Knase_C"/>
</dbReference>
<proteinExistence type="inferred from homology"/>
<evidence type="ECO:0000256" key="6">
    <source>
        <dbReference type="ARBA" id="ARBA00022679"/>
    </source>
</evidence>
<evidence type="ECO:0000256" key="3">
    <source>
        <dbReference type="ARBA" id="ARBA00004997"/>
    </source>
</evidence>
<evidence type="ECO:0000256" key="15">
    <source>
        <dbReference type="RuleBase" id="RU000504"/>
    </source>
</evidence>
<dbReference type="SUPFAM" id="SSF50800">
    <property type="entry name" value="PK beta-barrel domain-like"/>
    <property type="match status" value="1"/>
</dbReference>
<dbReference type="GO" id="GO:0030955">
    <property type="term" value="F:potassium ion binding"/>
    <property type="evidence" value="ECO:0007669"/>
    <property type="project" value="UniProtKB-UniRule"/>
</dbReference>
<evidence type="ECO:0000256" key="8">
    <source>
        <dbReference type="ARBA" id="ARBA00022741"/>
    </source>
</evidence>
<dbReference type="AlphaFoldDB" id="A0A2R6A8W3"/>
<dbReference type="UniPathway" id="UPA00109">
    <property type="reaction ID" value="UER00188"/>
</dbReference>
<keyword evidence="12 15" id="KW-0324">Glycolysis</keyword>
<comment type="cofactor">
    <cofactor evidence="2">
        <name>K(+)</name>
        <dbReference type="ChEBI" id="CHEBI:29103"/>
    </cofactor>
</comment>
<evidence type="ECO:0000256" key="10">
    <source>
        <dbReference type="ARBA" id="ARBA00022840"/>
    </source>
</evidence>
<evidence type="ECO:0000256" key="5">
    <source>
        <dbReference type="ARBA" id="ARBA00012142"/>
    </source>
</evidence>
<evidence type="ECO:0000313" key="18">
    <source>
        <dbReference type="EMBL" id="PSN82830.1"/>
    </source>
</evidence>
<feature type="domain" description="Pyruvate kinase barrel" evidence="16">
    <location>
        <begin position="7"/>
        <end position="327"/>
    </location>
</feature>
<dbReference type="InterPro" id="IPR040442">
    <property type="entry name" value="Pyrv_kinase-like_dom_sf"/>
</dbReference>
<dbReference type="InterPro" id="IPR036918">
    <property type="entry name" value="Pyrv_Knase_C_sf"/>
</dbReference>
<dbReference type="NCBIfam" id="TIGR01064">
    <property type="entry name" value="pyruv_kin"/>
    <property type="match status" value="1"/>
</dbReference>
<dbReference type="EMBL" id="NEXC01000049">
    <property type="protein sequence ID" value="PSN82830.1"/>
    <property type="molecule type" value="Genomic_DNA"/>
</dbReference>
<dbReference type="Gene3D" id="3.40.1380.20">
    <property type="entry name" value="Pyruvate kinase, C-terminal domain"/>
    <property type="match status" value="1"/>
</dbReference>
<dbReference type="Gene3D" id="3.20.20.60">
    <property type="entry name" value="Phosphoenolpyruvate-binding domains"/>
    <property type="match status" value="1"/>
</dbReference>
<dbReference type="InterPro" id="IPR011037">
    <property type="entry name" value="Pyrv_Knase-like_insert_dom_sf"/>
</dbReference>
<dbReference type="GO" id="GO:0005524">
    <property type="term" value="F:ATP binding"/>
    <property type="evidence" value="ECO:0007669"/>
    <property type="project" value="UniProtKB-KW"/>
</dbReference>